<dbReference type="PANTHER" id="PTHR43085">
    <property type="entry name" value="HEXOKINASE FAMILY MEMBER"/>
    <property type="match status" value="1"/>
</dbReference>
<dbReference type="GO" id="GO:0008865">
    <property type="term" value="F:fructokinase activity"/>
    <property type="evidence" value="ECO:0007669"/>
    <property type="project" value="TreeGrafter"/>
</dbReference>
<comment type="similarity">
    <text evidence="1">Belongs to the carbohydrate kinase PfkB family.</text>
</comment>
<sequence length="265" mass="29375">MECRCQGHTHAEQRRDAQTKFNKLPADEEGQTPDKKALVVCFGELLIDFLPTESGVSLAKASAFRKERLLMLPKITLTTLASVLTHMQGLHWLFVTLTAEGERGFMFFRNPSAEMLLCEAELDVNLIEKASILLKPRRSAHIAAMEMAKTSGCILSYDPNARLLPWPSAEAARGGIISIWDEADMIKISEEELTLLIEGCDASDDNVVLEKLFHSNLKLLLVTEGSNGCKYYTQLRAKGAVPALLTEAEVLRMLPKAVSQEEIDS</sequence>
<evidence type="ECO:0000256" key="3">
    <source>
        <dbReference type="ARBA" id="ARBA00022741"/>
    </source>
</evidence>
<gene>
    <name evidence="7" type="ORF">CICLE_v10023850mg</name>
</gene>
<name>V4VYC5_CITCL</name>
<dbReference type="Gramene" id="ESR58439">
    <property type="protein sequence ID" value="ESR58439"/>
    <property type="gene ID" value="CICLE_v10023850mg"/>
</dbReference>
<dbReference type="Pfam" id="PF00294">
    <property type="entry name" value="PfkB"/>
    <property type="match status" value="1"/>
</dbReference>
<evidence type="ECO:0000313" key="8">
    <source>
        <dbReference type="Proteomes" id="UP000030687"/>
    </source>
</evidence>
<dbReference type="InterPro" id="IPR029056">
    <property type="entry name" value="Ribokinase-like"/>
</dbReference>
<feature type="domain" description="Carbohydrate kinase PfkB" evidence="6">
    <location>
        <begin position="93"/>
        <end position="235"/>
    </location>
</feature>
<dbReference type="SUPFAM" id="SSF53613">
    <property type="entry name" value="Ribokinase-like"/>
    <property type="match status" value="1"/>
</dbReference>
<dbReference type="GO" id="GO:0006000">
    <property type="term" value="P:fructose metabolic process"/>
    <property type="evidence" value="ECO:0007669"/>
    <property type="project" value="TreeGrafter"/>
</dbReference>
<dbReference type="GO" id="GO:0005829">
    <property type="term" value="C:cytosol"/>
    <property type="evidence" value="ECO:0007669"/>
    <property type="project" value="TreeGrafter"/>
</dbReference>
<evidence type="ECO:0000256" key="2">
    <source>
        <dbReference type="ARBA" id="ARBA00022679"/>
    </source>
</evidence>
<keyword evidence="5" id="KW-0067">ATP-binding</keyword>
<evidence type="ECO:0000256" key="5">
    <source>
        <dbReference type="ARBA" id="ARBA00022840"/>
    </source>
</evidence>
<keyword evidence="3" id="KW-0547">Nucleotide-binding</keyword>
<organism evidence="7 8">
    <name type="scientific">Citrus clementina</name>
    <name type="common">Clementine</name>
    <name type="synonym">Citrus deliciosa x Citrus sinensis</name>
    <dbReference type="NCBI Taxonomy" id="85681"/>
    <lineage>
        <taxon>Eukaryota</taxon>
        <taxon>Viridiplantae</taxon>
        <taxon>Streptophyta</taxon>
        <taxon>Embryophyta</taxon>
        <taxon>Tracheophyta</taxon>
        <taxon>Spermatophyta</taxon>
        <taxon>Magnoliopsida</taxon>
        <taxon>eudicotyledons</taxon>
        <taxon>Gunneridae</taxon>
        <taxon>Pentapetalae</taxon>
        <taxon>rosids</taxon>
        <taxon>malvids</taxon>
        <taxon>Sapindales</taxon>
        <taxon>Rutaceae</taxon>
        <taxon>Aurantioideae</taxon>
        <taxon>Citrus</taxon>
    </lineage>
</organism>
<keyword evidence="2" id="KW-0808">Transferase</keyword>
<dbReference type="InParanoid" id="V4VYC5"/>
<dbReference type="GO" id="GO:0005524">
    <property type="term" value="F:ATP binding"/>
    <property type="evidence" value="ECO:0007669"/>
    <property type="project" value="UniProtKB-KW"/>
</dbReference>
<evidence type="ECO:0000259" key="6">
    <source>
        <dbReference type="Pfam" id="PF00294"/>
    </source>
</evidence>
<accession>V4VYC5</accession>
<dbReference type="Gene3D" id="3.40.1190.20">
    <property type="match status" value="1"/>
</dbReference>
<evidence type="ECO:0000313" key="7">
    <source>
        <dbReference type="EMBL" id="ESR58439.1"/>
    </source>
</evidence>
<dbReference type="EMBL" id="KI536661">
    <property type="protein sequence ID" value="ESR58439.1"/>
    <property type="molecule type" value="Genomic_DNA"/>
</dbReference>
<dbReference type="STRING" id="85681.V4VYC5"/>
<keyword evidence="4" id="KW-0418">Kinase</keyword>
<reference evidence="7 8" key="1">
    <citation type="submission" date="2013-10" db="EMBL/GenBank/DDBJ databases">
        <authorList>
            <consortium name="International Citrus Genome Consortium"/>
            <person name="Jenkins J."/>
            <person name="Schmutz J."/>
            <person name="Prochnik S."/>
            <person name="Rokhsar D."/>
            <person name="Gmitter F."/>
            <person name="Ollitrault P."/>
            <person name="Machado M."/>
            <person name="Talon M."/>
            <person name="Wincker P."/>
            <person name="Jaillon O."/>
            <person name="Morgante M."/>
        </authorList>
    </citation>
    <scope>NUCLEOTIDE SEQUENCE</scope>
    <source>
        <strain evidence="8">cv. Clemenules</strain>
    </source>
</reference>
<dbReference type="InterPro" id="IPR011611">
    <property type="entry name" value="PfkB_dom"/>
</dbReference>
<keyword evidence="8" id="KW-1185">Reference proteome</keyword>
<protein>
    <recommendedName>
        <fullName evidence="6">Carbohydrate kinase PfkB domain-containing protein</fullName>
    </recommendedName>
</protein>
<dbReference type="PANTHER" id="PTHR43085:SF1">
    <property type="entry name" value="PSEUDOURIDINE KINASE-RELATED"/>
    <property type="match status" value="1"/>
</dbReference>
<dbReference type="Proteomes" id="UP000030687">
    <property type="component" value="Unassembled WGS sequence"/>
</dbReference>
<dbReference type="eggNOG" id="KOG2855">
    <property type="taxonomic scope" value="Eukaryota"/>
</dbReference>
<proteinExistence type="inferred from homology"/>
<dbReference type="AlphaFoldDB" id="V4VYC5"/>
<evidence type="ECO:0000256" key="4">
    <source>
        <dbReference type="ARBA" id="ARBA00022777"/>
    </source>
</evidence>
<dbReference type="InterPro" id="IPR050306">
    <property type="entry name" value="PfkB_Carbo_kinase"/>
</dbReference>
<evidence type="ECO:0000256" key="1">
    <source>
        <dbReference type="ARBA" id="ARBA00010688"/>
    </source>
</evidence>
<dbReference type="KEGG" id="cic:CICLE_v10023850mg"/>